<keyword evidence="5 7" id="KW-0472">Membrane</keyword>
<feature type="domain" description="Polycystin cation channel PKD1/PKD2" evidence="8">
    <location>
        <begin position="332"/>
        <end position="523"/>
    </location>
</feature>
<feature type="region of interest" description="Disordered" evidence="6">
    <location>
        <begin position="590"/>
        <end position="615"/>
    </location>
</feature>
<dbReference type="InterPro" id="IPR046791">
    <property type="entry name" value="Polycystin_dom"/>
</dbReference>
<evidence type="ECO:0000256" key="2">
    <source>
        <dbReference type="ARBA" id="ARBA00007200"/>
    </source>
</evidence>
<proteinExistence type="inferred from homology"/>
<feature type="transmembrane region" description="Helical" evidence="7">
    <location>
        <begin position="439"/>
        <end position="463"/>
    </location>
</feature>
<dbReference type="Proteomes" id="UP001189429">
    <property type="component" value="Unassembled WGS sequence"/>
</dbReference>
<accession>A0ABN9U048</accession>
<evidence type="ECO:0008006" key="12">
    <source>
        <dbReference type="Google" id="ProtNLM"/>
    </source>
</evidence>
<feature type="domain" description="Polycystin" evidence="9">
    <location>
        <begin position="82"/>
        <end position="277"/>
    </location>
</feature>
<comment type="caution">
    <text evidence="10">The sequence shown here is derived from an EMBL/GenBank/DDBJ whole genome shotgun (WGS) entry which is preliminary data.</text>
</comment>
<name>A0ABN9U048_9DINO</name>
<evidence type="ECO:0000259" key="8">
    <source>
        <dbReference type="Pfam" id="PF08016"/>
    </source>
</evidence>
<feature type="transmembrane region" description="Helical" evidence="7">
    <location>
        <begin position="500"/>
        <end position="526"/>
    </location>
</feature>
<feature type="compositionally biased region" description="Basic and acidic residues" evidence="6">
    <location>
        <begin position="590"/>
        <end position="603"/>
    </location>
</feature>
<keyword evidence="4 7" id="KW-1133">Transmembrane helix</keyword>
<evidence type="ECO:0000256" key="6">
    <source>
        <dbReference type="SAM" id="MobiDB-lite"/>
    </source>
</evidence>
<feature type="transmembrane region" description="Helical" evidence="7">
    <location>
        <begin position="343"/>
        <end position="361"/>
    </location>
</feature>
<evidence type="ECO:0000313" key="10">
    <source>
        <dbReference type="EMBL" id="CAK0852000.1"/>
    </source>
</evidence>
<dbReference type="Pfam" id="PF20519">
    <property type="entry name" value="Polycystin_dom"/>
    <property type="match status" value="1"/>
</dbReference>
<feature type="region of interest" description="Disordered" evidence="6">
    <location>
        <begin position="653"/>
        <end position="678"/>
    </location>
</feature>
<evidence type="ECO:0000256" key="5">
    <source>
        <dbReference type="ARBA" id="ARBA00023136"/>
    </source>
</evidence>
<comment type="subcellular location">
    <subcellularLocation>
        <location evidence="1">Membrane</location>
        <topology evidence="1">Multi-pass membrane protein</topology>
    </subcellularLocation>
</comment>
<evidence type="ECO:0000256" key="1">
    <source>
        <dbReference type="ARBA" id="ARBA00004141"/>
    </source>
</evidence>
<keyword evidence="3 7" id="KW-0812">Transmembrane</keyword>
<sequence>MAENTGPTGLEVLVNEKAFNDLLAQQRGALAILKQGFNVILFIGFLILYTVLALGEPLDDFRAYEGYIRRRFDTDAAMPIADVDSSYNFWEYMRTSFIPGIYGNDTSIYFMPDYSVQKLMTIGGDEAHSNRLYGTVRMRMVKTLSDQDCKVADGFASAFPQCYGGYSEASEDKSSYGPINSIGDAEFDYTKMEAGSTICGSLSCYGPGGFIEALTSTYNASYTRLLYIENSGWISQGTRAVFVDFTIYNFNSGYYAVCSILFEVAPSGHWVHTFDVQILMERHLAPLGTGEMSDWMTLVGEIVLLGFVVRQIMEEAAEFIGCRNRGAGKIKIPRIKMEYFRDAWNILDWLNLLLIIVTFVIRLNTWSLTPPVDVLFNDAAGQGVSTFVDFSPLAKNVRTIRELIAFNAVLTWFKAVKYIDVFPYIAFLMQTVQGSQRHLLTWFCIFSTSLMGFVLAFTFAFGAEDPVFSTPWKTFVVLVRTLLGDSDMATVHERAPFTGALLLIAFVAIIFFTVMQLFVSLMLGALQDAKLTEELKQARQWHELVERTTELMVTVSVTFRLEERFKEFVPGLYYRYRRWKRGRYEHELRREESYEERQAKDLGGRQPLPLGAASPSWGRIKVKQGVMVQNDGEDSGSEPDLGPLHHASQLRAVEDNSGRRGSQSSLGSLDSGPKGPHATEDQVIDLVMESAGYIADGVVERTGAAKSLLFSEMTEARDILRNITTVVEVLNRRARDLELQQQQFTRHF</sequence>
<dbReference type="EMBL" id="CAUYUJ010015284">
    <property type="protein sequence ID" value="CAK0852000.1"/>
    <property type="molecule type" value="Genomic_DNA"/>
</dbReference>
<dbReference type="Pfam" id="PF08016">
    <property type="entry name" value="PKD_channel"/>
    <property type="match status" value="1"/>
</dbReference>
<evidence type="ECO:0000313" key="11">
    <source>
        <dbReference type="Proteomes" id="UP001189429"/>
    </source>
</evidence>
<comment type="similarity">
    <text evidence="2">Belongs to the polycystin family.</text>
</comment>
<organism evidence="10 11">
    <name type="scientific">Prorocentrum cordatum</name>
    <dbReference type="NCBI Taxonomy" id="2364126"/>
    <lineage>
        <taxon>Eukaryota</taxon>
        <taxon>Sar</taxon>
        <taxon>Alveolata</taxon>
        <taxon>Dinophyceae</taxon>
        <taxon>Prorocentrales</taxon>
        <taxon>Prorocentraceae</taxon>
        <taxon>Prorocentrum</taxon>
    </lineage>
</organism>
<keyword evidence="11" id="KW-1185">Reference proteome</keyword>
<feature type="transmembrane region" description="Helical" evidence="7">
    <location>
        <begin position="403"/>
        <end position="427"/>
    </location>
</feature>
<reference evidence="10" key="1">
    <citation type="submission" date="2023-10" db="EMBL/GenBank/DDBJ databases">
        <authorList>
            <person name="Chen Y."/>
            <person name="Shah S."/>
            <person name="Dougan E. K."/>
            <person name="Thang M."/>
            <person name="Chan C."/>
        </authorList>
    </citation>
    <scope>NUCLEOTIDE SEQUENCE [LARGE SCALE GENOMIC DNA]</scope>
</reference>
<feature type="transmembrane region" description="Helical" evidence="7">
    <location>
        <begin position="36"/>
        <end position="55"/>
    </location>
</feature>
<dbReference type="PANTHER" id="PTHR10877:SF183">
    <property type="entry name" value="AT14535P-RELATED"/>
    <property type="match status" value="1"/>
</dbReference>
<evidence type="ECO:0000256" key="4">
    <source>
        <dbReference type="ARBA" id="ARBA00022989"/>
    </source>
</evidence>
<dbReference type="PANTHER" id="PTHR10877">
    <property type="entry name" value="POLYCYSTIN FAMILY MEMBER"/>
    <property type="match status" value="1"/>
</dbReference>
<evidence type="ECO:0000256" key="3">
    <source>
        <dbReference type="ARBA" id="ARBA00022692"/>
    </source>
</evidence>
<evidence type="ECO:0000256" key="7">
    <source>
        <dbReference type="SAM" id="Phobius"/>
    </source>
</evidence>
<dbReference type="InterPro" id="IPR013122">
    <property type="entry name" value="PKD1_2_channel"/>
</dbReference>
<evidence type="ECO:0000259" key="9">
    <source>
        <dbReference type="Pfam" id="PF20519"/>
    </source>
</evidence>
<dbReference type="InterPro" id="IPR051223">
    <property type="entry name" value="Polycystin"/>
</dbReference>
<feature type="compositionally biased region" description="Low complexity" evidence="6">
    <location>
        <begin position="659"/>
        <end position="672"/>
    </location>
</feature>
<gene>
    <name evidence="10" type="ORF">PCOR1329_LOCUS43987</name>
</gene>
<protein>
    <recommendedName>
        <fullName evidence="12">Polycystin cation channel PKD1/PKD2 domain-containing protein</fullName>
    </recommendedName>
</protein>